<evidence type="ECO:0000313" key="2">
    <source>
        <dbReference type="Proteomes" id="UP001469553"/>
    </source>
</evidence>
<proteinExistence type="predicted"/>
<dbReference type="Proteomes" id="UP001469553">
    <property type="component" value="Unassembled WGS sequence"/>
</dbReference>
<comment type="caution">
    <text evidence="1">The sequence shown here is derived from an EMBL/GenBank/DDBJ whole genome shotgun (WGS) entry which is preliminary data.</text>
</comment>
<dbReference type="EMBL" id="JAHRIP010057887">
    <property type="protein sequence ID" value="MEQ2303604.1"/>
    <property type="molecule type" value="Genomic_DNA"/>
</dbReference>
<name>A0ABV0ZCJ3_9TELE</name>
<evidence type="ECO:0000313" key="1">
    <source>
        <dbReference type="EMBL" id="MEQ2303604.1"/>
    </source>
</evidence>
<reference evidence="1 2" key="1">
    <citation type="submission" date="2021-06" db="EMBL/GenBank/DDBJ databases">
        <authorList>
            <person name="Palmer J.M."/>
        </authorList>
    </citation>
    <scope>NUCLEOTIDE SEQUENCE [LARGE SCALE GENOMIC DNA]</scope>
    <source>
        <strain evidence="1 2">AS_MEX2019</strain>
        <tissue evidence="1">Muscle</tissue>
    </source>
</reference>
<gene>
    <name evidence="1" type="ORF">AMECASPLE_018630</name>
</gene>
<accession>A0ABV0ZCJ3</accession>
<sequence length="114" mass="13328">MENPEHPLHETVLQQQKTKIGRLIMKQNFSFFVIFCKESIFALEHLHFLFLTAWGECPDGNKQSGLRIIFRADLPSIQDLYRSRVRKGWLKSLQTPHILHTNCLGFYLQVSATE</sequence>
<keyword evidence="2" id="KW-1185">Reference proteome</keyword>
<protein>
    <submittedName>
        <fullName evidence="1">Uncharacterized protein</fullName>
    </submittedName>
</protein>
<organism evidence="1 2">
    <name type="scientific">Ameca splendens</name>
    <dbReference type="NCBI Taxonomy" id="208324"/>
    <lineage>
        <taxon>Eukaryota</taxon>
        <taxon>Metazoa</taxon>
        <taxon>Chordata</taxon>
        <taxon>Craniata</taxon>
        <taxon>Vertebrata</taxon>
        <taxon>Euteleostomi</taxon>
        <taxon>Actinopterygii</taxon>
        <taxon>Neopterygii</taxon>
        <taxon>Teleostei</taxon>
        <taxon>Neoteleostei</taxon>
        <taxon>Acanthomorphata</taxon>
        <taxon>Ovalentaria</taxon>
        <taxon>Atherinomorphae</taxon>
        <taxon>Cyprinodontiformes</taxon>
        <taxon>Goodeidae</taxon>
        <taxon>Ameca</taxon>
    </lineage>
</organism>